<evidence type="ECO:0000256" key="7">
    <source>
        <dbReference type="ARBA" id="ARBA00023180"/>
    </source>
</evidence>
<dbReference type="InParanoid" id="H3AIH6"/>
<evidence type="ECO:0000256" key="4">
    <source>
        <dbReference type="ARBA" id="ARBA00022989"/>
    </source>
</evidence>
<organism evidence="10 11">
    <name type="scientific">Latimeria chalumnae</name>
    <name type="common">Coelacanth</name>
    <dbReference type="NCBI Taxonomy" id="7897"/>
    <lineage>
        <taxon>Eukaryota</taxon>
        <taxon>Metazoa</taxon>
        <taxon>Chordata</taxon>
        <taxon>Craniata</taxon>
        <taxon>Vertebrata</taxon>
        <taxon>Euteleostomi</taxon>
        <taxon>Coelacanthiformes</taxon>
        <taxon>Coelacanthidae</taxon>
        <taxon>Latimeria</taxon>
    </lineage>
</organism>
<dbReference type="STRING" id="7897.ENSLACP00000009447"/>
<dbReference type="SUPFAM" id="SSF49265">
    <property type="entry name" value="Fibronectin type III"/>
    <property type="match status" value="1"/>
</dbReference>
<dbReference type="GO" id="GO:0009897">
    <property type="term" value="C:external side of plasma membrane"/>
    <property type="evidence" value="ECO:0007669"/>
    <property type="project" value="TreeGrafter"/>
</dbReference>
<dbReference type="EMBL" id="AFYH01176779">
    <property type="status" value="NOT_ANNOTATED_CDS"/>
    <property type="molecule type" value="Genomic_DNA"/>
</dbReference>
<comment type="subcellular location">
    <subcellularLocation>
        <location evidence="1">Membrane</location>
        <topology evidence="1">Single-pass type I membrane protein</topology>
    </subcellularLocation>
</comment>
<feature type="region of interest" description="Disordered" evidence="8">
    <location>
        <begin position="347"/>
        <end position="374"/>
    </location>
</feature>
<protein>
    <recommendedName>
        <fullName evidence="9">Fibronectin type-III domain-containing protein</fullName>
    </recommendedName>
</protein>
<dbReference type="EMBL" id="AFYH01176781">
    <property type="status" value="NOT_ANNOTATED_CDS"/>
    <property type="molecule type" value="Genomic_DNA"/>
</dbReference>
<dbReference type="Proteomes" id="UP000008672">
    <property type="component" value="Unassembled WGS sequence"/>
</dbReference>
<evidence type="ECO:0000256" key="5">
    <source>
        <dbReference type="ARBA" id="ARBA00023136"/>
    </source>
</evidence>
<dbReference type="OMA" id="ANQGYFW"/>
<dbReference type="HOGENOM" id="CLU_541781_0_0_1"/>
<dbReference type="AlphaFoldDB" id="H3AIH6"/>
<keyword evidence="2" id="KW-0812">Transmembrane</keyword>
<dbReference type="EMBL" id="AFYH01176777">
    <property type="status" value="NOT_ANNOTATED_CDS"/>
    <property type="molecule type" value="Genomic_DNA"/>
</dbReference>
<reference evidence="10" key="2">
    <citation type="submission" date="2025-08" db="UniProtKB">
        <authorList>
            <consortium name="Ensembl"/>
        </authorList>
    </citation>
    <scope>IDENTIFICATION</scope>
</reference>
<keyword evidence="5" id="KW-0472">Membrane</keyword>
<evidence type="ECO:0000256" key="8">
    <source>
        <dbReference type="SAM" id="MobiDB-lite"/>
    </source>
</evidence>
<proteinExistence type="predicted"/>
<evidence type="ECO:0000313" key="10">
    <source>
        <dbReference type="Ensembl" id="ENSLACP00000009447.1"/>
    </source>
</evidence>
<dbReference type="PANTHER" id="PTHR23037:SF30">
    <property type="entry name" value="INTERLEUKIN-2 RECEPTOR SUBUNIT BETA"/>
    <property type="match status" value="1"/>
</dbReference>
<dbReference type="PANTHER" id="PTHR23037">
    <property type="entry name" value="CYTOKINE RECEPTOR"/>
    <property type="match status" value="1"/>
</dbReference>
<reference evidence="11" key="1">
    <citation type="submission" date="2011-08" db="EMBL/GenBank/DDBJ databases">
        <title>The draft genome of Latimeria chalumnae.</title>
        <authorList>
            <person name="Di Palma F."/>
            <person name="Alfoldi J."/>
            <person name="Johnson J."/>
            <person name="Berlin A."/>
            <person name="Gnerre S."/>
            <person name="Jaffe D."/>
            <person name="MacCallum I."/>
            <person name="Young S."/>
            <person name="Walker B.J."/>
            <person name="Lander E."/>
            <person name="Lindblad-Toh K."/>
        </authorList>
    </citation>
    <scope>NUCLEOTIDE SEQUENCE [LARGE SCALE GENOMIC DNA]</scope>
    <source>
        <strain evidence="11">Wild caught</strain>
    </source>
</reference>
<evidence type="ECO:0000256" key="2">
    <source>
        <dbReference type="ARBA" id="ARBA00022692"/>
    </source>
</evidence>
<keyword evidence="11" id="KW-1185">Reference proteome</keyword>
<dbReference type="GO" id="GO:0004896">
    <property type="term" value="F:cytokine receptor activity"/>
    <property type="evidence" value="ECO:0007669"/>
    <property type="project" value="TreeGrafter"/>
</dbReference>
<evidence type="ECO:0000259" key="9">
    <source>
        <dbReference type="PROSITE" id="PS50853"/>
    </source>
</evidence>
<keyword evidence="4" id="KW-1133">Transmembrane helix</keyword>
<dbReference type="Gene3D" id="2.60.40.10">
    <property type="entry name" value="Immunoglobulins"/>
    <property type="match status" value="1"/>
</dbReference>
<dbReference type="EMBL" id="AFYH01176778">
    <property type="status" value="NOT_ANNOTATED_CDS"/>
    <property type="molecule type" value="Genomic_DNA"/>
</dbReference>
<reference evidence="10" key="3">
    <citation type="submission" date="2025-09" db="UniProtKB">
        <authorList>
            <consortium name="Ensembl"/>
        </authorList>
    </citation>
    <scope>IDENTIFICATION</scope>
</reference>
<gene>
    <name evidence="10" type="primary">IL2RB</name>
</gene>
<sequence>VKLHPLCDLKIINSNNTAMNMTWNSNCFYETYLSKDHELQYEVRYKPKSLPWEESKKESIYHDQRWLWIPMEKMKSYSEYEAQVRIQPKPTNLYKGIWSNWSQAIEWKTHDTGPCYIGTLSITRLDSIIFLTRSFFSTLRFQKLICCHVPDPSKFFHPLRSVHGGDFKKWVGTPFSAASFSLVDHCAKISPVEVSKVQAVPPYFKKELPPSTETSGQSQSSYANQGYFFFRYPSSYEVDPCQVYFSFDVRETDSSSNCSSSYEHLACTDSSTLEESFLHSPCSGCCVDTALTFAMDQEAANSSRLQDGTLEQIAAAWPTGLGAQLRAEPNFPFSTTFDQAEIMDANEPSSFMDSNNEGLASSRSAHASSSPEGGSLFKTPSLNLDLFSGAYLSLREVQSKYSNHSI</sequence>
<feature type="compositionally biased region" description="Low complexity" evidence="8">
    <location>
        <begin position="360"/>
        <end position="370"/>
    </location>
</feature>
<name>H3AIH6_LATCH</name>
<evidence type="ECO:0000313" key="11">
    <source>
        <dbReference type="Proteomes" id="UP000008672"/>
    </source>
</evidence>
<feature type="compositionally biased region" description="Polar residues" evidence="8">
    <location>
        <begin position="347"/>
        <end position="359"/>
    </location>
</feature>
<dbReference type="FunCoup" id="H3AIH6">
    <property type="interactions" value="647"/>
</dbReference>
<dbReference type="eggNOG" id="ENOG502S0MR">
    <property type="taxonomic scope" value="Eukaryota"/>
</dbReference>
<evidence type="ECO:0000256" key="1">
    <source>
        <dbReference type="ARBA" id="ARBA00004479"/>
    </source>
</evidence>
<keyword evidence="6" id="KW-0675">Receptor</keyword>
<dbReference type="InterPro" id="IPR003961">
    <property type="entry name" value="FN3_dom"/>
</dbReference>
<dbReference type="GO" id="GO:0016064">
    <property type="term" value="P:immunoglobulin mediated immune response"/>
    <property type="evidence" value="ECO:0007669"/>
    <property type="project" value="TreeGrafter"/>
</dbReference>
<dbReference type="EMBL" id="AFYH01176780">
    <property type="status" value="NOT_ANNOTATED_CDS"/>
    <property type="molecule type" value="Genomic_DNA"/>
</dbReference>
<dbReference type="EMBL" id="AFYH01176782">
    <property type="status" value="NOT_ANNOTATED_CDS"/>
    <property type="molecule type" value="Genomic_DNA"/>
</dbReference>
<keyword evidence="3" id="KW-0732">Signal</keyword>
<evidence type="ECO:0000256" key="6">
    <source>
        <dbReference type="ARBA" id="ARBA00023170"/>
    </source>
</evidence>
<evidence type="ECO:0000256" key="3">
    <source>
        <dbReference type="ARBA" id="ARBA00022729"/>
    </source>
</evidence>
<dbReference type="Ensembl" id="ENSLACT00000009519.1">
    <property type="protein sequence ID" value="ENSLACP00000009447.1"/>
    <property type="gene ID" value="ENSLACG00000008330.1"/>
</dbReference>
<accession>H3AIH6</accession>
<dbReference type="GeneTree" id="ENSGT00510000049239"/>
<keyword evidence="7" id="KW-0325">Glycoprotein</keyword>
<feature type="domain" description="Fibronectin type-III" evidence="9">
    <location>
        <begin position="5"/>
        <end position="112"/>
    </location>
</feature>
<dbReference type="PROSITE" id="PS50853">
    <property type="entry name" value="FN3"/>
    <property type="match status" value="1"/>
</dbReference>
<dbReference type="InterPro" id="IPR036116">
    <property type="entry name" value="FN3_sf"/>
</dbReference>
<dbReference type="InterPro" id="IPR013783">
    <property type="entry name" value="Ig-like_fold"/>
</dbReference>